<keyword evidence="3" id="KW-0653">Protein transport</keyword>
<organism evidence="7 8">
    <name type="scientific">Acanthosepion pharaonis</name>
    <name type="common">Pharaoh cuttlefish</name>
    <name type="synonym">Sepia pharaonis</name>
    <dbReference type="NCBI Taxonomy" id="158019"/>
    <lineage>
        <taxon>Eukaryota</taxon>
        <taxon>Metazoa</taxon>
        <taxon>Spiralia</taxon>
        <taxon>Lophotrochozoa</taxon>
        <taxon>Mollusca</taxon>
        <taxon>Cephalopoda</taxon>
        <taxon>Coleoidea</taxon>
        <taxon>Decapodiformes</taxon>
        <taxon>Sepiida</taxon>
        <taxon>Sepiina</taxon>
        <taxon>Sepiidae</taxon>
        <taxon>Acanthosepion</taxon>
    </lineage>
</organism>
<gene>
    <name evidence="7" type="ORF">SPHA_50335</name>
</gene>
<feature type="domain" description="T-SNARE coiled-coil homology" evidence="6">
    <location>
        <begin position="47"/>
        <end position="109"/>
    </location>
</feature>
<dbReference type="PANTHER" id="PTHR19305:SF9">
    <property type="entry name" value="SYNAPTOSOMAL-ASSOCIATED PROTEIN 29"/>
    <property type="match status" value="1"/>
</dbReference>
<evidence type="ECO:0000313" key="7">
    <source>
        <dbReference type="EMBL" id="CAE1294321.1"/>
    </source>
</evidence>
<sequence length="209" mass="23869">MYSNNSNPFFVDDEMDEEFLRGSRRKSGGGAYPNIEDRRQHLLSQIDASEDRQLESTKRALASIYDSEKMAVTTAEELLVQGDQLDNIERRTDEITNTMTATQKHLNNIRSVFGGVKNFFSRGKDKAAEEIPQPPPRQSRLKETVSQVEKDRPRNPNIDYSGLQDDTSPTDLDSKFLAGSRRPEVQKAEYIRRITNSQQEVKMNQNLGK</sequence>
<dbReference type="Proteomes" id="UP000597762">
    <property type="component" value="Unassembled WGS sequence"/>
</dbReference>
<dbReference type="PROSITE" id="PS50192">
    <property type="entry name" value="T_SNARE"/>
    <property type="match status" value="1"/>
</dbReference>
<evidence type="ECO:0000256" key="1">
    <source>
        <dbReference type="ARBA" id="ARBA00009480"/>
    </source>
</evidence>
<evidence type="ECO:0000259" key="6">
    <source>
        <dbReference type="PROSITE" id="PS50192"/>
    </source>
</evidence>
<dbReference type="GO" id="GO:0098793">
    <property type="term" value="C:presynapse"/>
    <property type="evidence" value="ECO:0007669"/>
    <property type="project" value="GOC"/>
</dbReference>
<comment type="caution">
    <text evidence="7">The sequence shown here is derived from an EMBL/GenBank/DDBJ whole genome shotgun (WGS) entry which is preliminary data.</text>
</comment>
<evidence type="ECO:0000256" key="2">
    <source>
        <dbReference type="ARBA" id="ARBA00022448"/>
    </source>
</evidence>
<dbReference type="GO" id="GO:0019905">
    <property type="term" value="F:syntaxin binding"/>
    <property type="evidence" value="ECO:0007669"/>
    <property type="project" value="TreeGrafter"/>
</dbReference>
<dbReference type="FunFam" id="1.20.5.110:FF:000041">
    <property type="entry name" value="Synaptosomal-associated protein 29"/>
    <property type="match status" value="1"/>
</dbReference>
<dbReference type="GO" id="GO:0031629">
    <property type="term" value="P:synaptic vesicle fusion to presynaptic active zone membrane"/>
    <property type="evidence" value="ECO:0007669"/>
    <property type="project" value="TreeGrafter"/>
</dbReference>
<feature type="compositionally biased region" description="Basic and acidic residues" evidence="5">
    <location>
        <begin position="140"/>
        <end position="154"/>
    </location>
</feature>
<accession>A0A812DCL5</accession>
<evidence type="ECO:0000256" key="5">
    <source>
        <dbReference type="SAM" id="MobiDB-lite"/>
    </source>
</evidence>
<dbReference type="GO" id="GO:0015031">
    <property type="term" value="P:protein transport"/>
    <property type="evidence" value="ECO:0007669"/>
    <property type="project" value="UniProtKB-KW"/>
</dbReference>
<dbReference type="GO" id="GO:0031201">
    <property type="term" value="C:SNARE complex"/>
    <property type="evidence" value="ECO:0007669"/>
    <property type="project" value="TreeGrafter"/>
</dbReference>
<evidence type="ECO:0000256" key="3">
    <source>
        <dbReference type="ARBA" id="ARBA00022927"/>
    </source>
</evidence>
<dbReference type="OrthoDB" id="18679at2759"/>
<keyword evidence="8" id="KW-1185">Reference proteome</keyword>
<evidence type="ECO:0000256" key="4">
    <source>
        <dbReference type="ARBA" id="ARBA00023054"/>
    </source>
</evidence>
<dbReference type="SMART" id="SM00397">
    <property type="entry name" value="t_SNARE"/>
    <property type="match status" value="1"/>
</dbReference>
<proteinExistence type="inferred from homology"/>
<dbReference type="GO" id="GO:0005886">
    <property type="term" value="C:plasma membrane"/>
    <property type="evidence" value="ECO:0007669"/>
    <property type="project" value="TreeGrafter"/>
</dbReference>
<reference evidence="7" key="1">
    <citation type="submission" date="2021-01" db="EMBL/GenBank/DDBJ databases">
        <authorList>
            <person name="Li R."/>
            <person name="Bekaert M."/>
        </authorList>
    </citation>
    <scope>NUCLEOTIDE SEQUENCE</scope>
    <source>
        <strain evidence="7">Farmed</strain>
    </source>
</reference>
<keyword evidence="4" id="KW-0175">Coiled coil</keyword>
<dbReference type="EMBL" id="CAHIKZ030002944">
    <property type="protein sequence ID" value="CAE1294321.1"/>
    <property type="molecule type" value="Genomic_DNA"/>
</dbReference>
<keyword evidence="2" id="KW-0813">Transport</keyword>
<dbReference type="Gene3D" id="1.20.5.110">
    <property type="match status" value="1"/>
</dbReference>
<dbReference type="SUPFAM" id="SSF58038">
    <property type="entry name" value="SNARE fusion complex"/>
    <property type="match status" value="1"/>
</dbReference>
<evidence type="ECO:0000313" key="8">
    <source>
        <dbReference type="Proteomes" id="UP000597762"/>
    </source>
</evidence>
<dbReference type="AlphaFoldDB" id="A0A812DCL5"/>
<dbReference type="GO" id="GO:0016082">
    <property type="term" value="P:synaptic vesicle priming"/>
    <property type="evidence" value="ECO:0007669"/>
    <property type="project" value="TreeGrafter"/>
</dbReference>
<dbReference type="GO" id="GO:0005484">
    <property type="term" value="F:SNAP receptor activity"/>
    <property type="evidence" value="ECO:0007669"/>
    <property type="project" value="TreeGrafter"/>
</dbReference>
<feature type="region of interest" description="Disordered" evidence="5">
    <location>
        <begin position="124"/>
        <end position="184"/>
    </location>
</feature>
<dbReference type="PANTHER" id="PTHR19305">
    <property type="entry name" value="SYNAPTOSOMAL ASSOCIATED PROTEIN"/>
    <property type="match status" value="1"/>
</dbReference>
<name>A0A812DCL5_ACAPH</name>
<protein>
    <submittedName>
        <fullName evidence="7">SNAP29</fullName>
    </submittedName>
</protein>
<comment type="similarity">
    <text evidence="1">Belongs to the SNAP-25 family.</text>
</comment>
<dbReference type="InterPro" id="IPR000727">
    <property type="entry name" value="T_SNARE_dom"/>
</dbReference>